<keyword evidence="1" id="KW-0808">Transferase</keyword>
<proteinExistence type="predicted"/>
<dbReference type="Proteomes" id="UP000199109">
    <property type="component" value="Unassembled WGS sequence"/>
</dbReference>
<protein>
    <submittedName>
        <fullName evidence="1">Phosphoribosyl transferase domain-containing protein</fullName>
    </submittedName>
</protein>
<sequence length="118" mass="13011">MKLKDRNEAGKLLALKLAKYKNAKGIVLAVPRGGVPLGYIVSKALKLPLEIILSKKIGHPIHQEFAIGAATLKSRILSDAAREVSSAYIDKETIRIRQLLQKRYREYYGGAQANPTQG</sequence>
<dbReference type="SUPFAM" id="SSF53271">
    <property type="entry name" value="PRTase-like"/>
    <property type="match status" value="1"/>
</dbReference>
<dbReference type="InterPro" id="IPR029057">
    <property type="entry name" value="PRTase-like"/>
</dbReference>
<keyword evidence="2" id="KW-1185">Reference proteome</keyword>
<dbReference type="CDD" id="cd06223">
    <property type="entry name" value="PRTases_typeI"/>
    <property type="match status" value="1"/>
</dbReference>
<dbReference type="RefSeq" id="WP_262503244.1">
    <property type="nucleotide sequence ID" value="NZ_FNAO01000005.1"/>
</dbReference>
<name>A0A1G7CUG4_9FLAO</name>
<evidence type="ECO:0000313" key="2">
    <source>
        <dbReference type="Proteomes" id="UP000199109"/>
    </source>
</evidence>
<gene>
    <name evidence="1" type="ORF">SAMN05421636_10539</name>
</gene>
<dbReference type="EMBL" id="FNAO01000005">
    <property type="protein sequence ID" value="SDE43002.1"/>
    <property type="molecule type" value="Genomic_DNA"/>
</dbReference>
<dbReference type="AlphaFoldDB" id="A0A1G7CUG4"/>
<accession>A0A1G7CUG4</accession>
<dbReference type="Gene3D" id="3.40.50.2020">
    <property type="match status" value="1"/>
</dbReference>
<evidence type="ECO:0000313" key="1">
    <source>
        <dbReference type="EMBL" id="SDE43002.1"/>
    </source>
</evidence>
<reference evidence="1 2" key="1">
    <citation type="submission" date="2016-10" db="EMBL/GenBank/DDBJ databases">
        <authorList>
            <person name="de Groot N.N."/>
        </authorList>
    </citation>
    <scope>NUCLEOTIDE SEQUENCE [LARGE SCALE GENOMIC DNA]</scope>
    <source>
        <strain evidence="1 2">DSM 23421</strain>
    </source>
</reference>
<organism evidence="1 2">
    <name type="scientific">Pricia antarctica</name>
    <dbReference type="NCBI Taxonomy" id="641691"/>
    <lineage>
        <taxon>Bacteria</taxon>
        <taxon>Pseudomonadati</taxon>
        <taxon>Bacteroidota</taxon>
        <taxon>Flavobacteriia</taxon>
        <taxon>Flavobacteriales</taxon>
        <taxon>Flavobacteriaceae</taxon>
        <taxon>Pricia</taxon>
    </lineage>
</organism>
<dbReference type="STRING" id="641691.SAMN05421636_10539"/>
<dbReference type="GO" id="GO:0016740">
    <property type="term" value="F:transferase activity"/>
    <property type="evidence" value="ECO:0007669"/>
    <property type="project" value="UniProtKB-KW"/>
</dbReference>
<dbReference type="InterPro" id="IPR000836">
    <property type="entry name" value="PRTase_dom"/>
</dbReference>